<reference evidence="2" key="1">
    <citation type="submission" date="2014-11" db="EMBL/GenBank/DDBJ databases">
        <authorList>
            <person name="Amaro Gonzalez C."/>
        </authorList>
    </citation>
    <scope>NUCLEOTIDE SEQUENCE</scope>
</reference>
<dbReference type="AlphaFoldDB" id="A0A0E9Q6J9"/>
<protein>
    <submittedName>
        <fullName evidence="2">Uncharacterized protein</fullName>
    </submittedName>
</protein>
<proteinExistence type="predicted"/>
<feature type="compositionally biased region" description="Basic and acidic residues" evidence="1">
    <location>
        <begin position="1"/>
        <end position="13"/>
    </location>
</feature>
<evidence type="ECO:0000313" key="2">
    <source>
        <dbReference type="EMBL" id="JAH12511.1"/>
    </source>
</evidence>
<sequence>MRHKLDKLQELVHTHVTMTKTQEQQKQEYNRAS</sequence>
<feature type="region of interest" description="Disordered" evidence="1">
    <location>
        <begin position="1"/>
        <end position="33"/>
    </location>
</feature>
<reference evidence="2" key="2">
    <citation type="journal article" date="2015" name="Fish Shellfish Immunol.">
        <title>Early steps in the European eel (Anguilla anguilla)-Vibrio vulnificus interaction in the gills: Role of the RtxA13 toxin.</title>
        <authorList>
            <person name="Callol A."/>
            <person name="Pajuelo D."/>
            <person name="Ebbesson L."/>
            <person name="Teles M."/>
            <person name="MacKenzie S."/>
            <person name="Amaro C."/>
        </authorList>
    </citation>
    <scope>NUCLEOTIDE SEQUENCE</scope>
</reference>
<organism evidence="2">
    <name type="scientific">Anguilla anguilla</name>
    <name type="common">European freshwater eel</name>
    <name type="synonym">Muraena anguilla</name>
    <dbReference type="NCBI Taxonomy" id="7936"/>
    <lineage>
        <taxon>Eukaryota</taxon>
        <taxon>Metazoa</taxon>
        <taxon>Chordata</taxon>
        <taxon>Craniata</taxon>
        <taxon>Vertebrata</taxon>
        <taxon>Euteleostomi</taxon>
        <taxon>Actinopterygii</taxon>
        <taxon>Neopterygii</taxon>
        <taxon>Teleostei</taxon>
        <taxon>Anguilliformes</taxon>
        <taxon>Anguillidae</taxon>
        <taxon>Anguilla</taxon>
    </lineage>
</organism>
<accession>A0A0E9Q6J9</accession>
<feature type="compositionally biased region" description="Basic and acidic residues" evidence="1">
    <location>
        <begin position="23"/>
        <end position="33"/>
    </location>
</feature>
<name>A0A0E9Q6J9_ANGAN</name>
<evidence type="ECO:0000256" key="1">
    <source>
        <dbReference type="SAM" id="MobiDB-lite"/>
    </source>
</evidence>
<dbReference type="EMBL" id="GBXM01096066">
    <property type="protein sequence ID" value="JAH12511.1"/>
    <property type="molecule type" value="Transcribed_RNA"/>
</dbReference>